<dbReference type="EMBL" id="JBGOOT010000009">
    <property type="protein sequence ID" value="MEZ8195779.1"/>
    <property type="molecule type" value="Genomic_DNA"/>
</dbReference>
<feature type="chain" id="PRO_5046083268" description="Solute-binding protein family 3/N-terminal domain-containing protein" evidence="1">
    <location>
        <begin position="18"/>
        <end position="268"/>
    </location>
</feature>
<evidence type="ECO:0000313" key="2">
    <source>
        <dbReference type="EMBL" id="MEZ8195779.1"/>
    </source>
</evidence>
<comment type="caution">
    <text evidence="2">The sequence shown here is derived from an EMBL/GenBank/DDBJ whole genome shotgun (WGS) entry which is preliminary data.</text>
</comment>
<reference evidence="2 3" key="1">
    <citation type="submission" date="2024-06" db="EMBL/GenBank/DDBJ databases">
        <authorList>
            <person name="Steensen K."/>
            <person name="Seneca J."/>
            <person name="Bartlau N."/>
            <person name="Yu A.X."/>
            <person name="Polz M.F."/>
        </authorList>
    </citation>
    <scope>NUCLEOTIDE SEQUENCE [LARGE SCALE GENOMIC DNA]</scope>
    <source>
        <strain evidence="2 3">FF146</strain>
    </source>
</reference>
<dbReference type="SUPFAM" id="SSF53850">
    <property type="entry name" value="Periplasmic binding protein-like II"/>
    <property type="match status" value="1"/>
</dbReference>
<organism evidence="2 3">
    <name type="scientific">Vibrio cortegadensis</name>
    <dbReference type="NCBI Taxonomy" id="1328770"/>
    <lineage>
        <taxon>Bacteria</taxon>
        <taxon>Pseudomonadati</taxon>
        <taxon>Pseudomonadota</taxon>
        <taxon>Gammaproteobacteria</taxon>
        <taxon>Vibrionales</taxon>
        <taxon>Vibrionaceae</taxon>
        <taxon>Vibrio</taxon>
    </lineage>
</organism>
<dbReference type="Proteomes" id="UP001569153">
    <property type="component" value="Unassembled WGS sequence"/>
</dbReference>
<evidence type="ECO:0008006" key="4">
    <source>
        <dbReference type="Google" id="ProtNLM"/>
    </source>
</evidence>
<feature type="signal peptide" evidence="1">
    <location>
        <begin position="1"/>
        <end position="17"/>
    </location>
</feature>
<dbReference type="RefSeq" id="WP_371730609.1">
    <property type="nucleotide sequence ID" value="NZ_JBGOOT010000009.1"/>
</dbReference>
<accession>A0ABV4M8D0</accession>
<keyword evidence="1" id="KW-0732">Signal</keyword>
<gene>
    <name evidence="2" type="ORF">ACED38_12930</name>
</gene>
<keyword evidence="3" id="KW-1185">Reference proteome</keyword>
<evidence type="ECO:0000313" key="3">
    <source>
        <dbReference type="Proteomes" id="UP001569153"/>
    </source>
</evidence>
<sequence>MRWIGSAALLFSCSVFAEQSSLTLALPSQKDGGHAYFHDLLTQALNDVGVHLKIITPDKHIPQKRAIKMVRKNQLSLMWLIQTDRRDAQLTPVRVPLTSGLIGKRVLLIPKGAQEAYEHIYDLKDLQRSGLIAGLGINWFDVEVWHQNQLNVFLQDGEWRNLYGSLSVDGEVNYFPRGVNEVVGEAKFNPALDIEQYLLLEYHRDFQFYLSEGASVHRELIEKALVRAKETGLMNALIEKHWSDDFDALNLDSRRIIPLSSDSPVSRQ</sequence>
<name>A0ABV4M8D0_9VIBR</name>
<evidence type="ECO:0000256" key="1">
    <source>
        <dbReference type="SAM" id="SignalP"/>
    </source>
</evidence>
<protein>
    <recommendedName>
        <fullName evidence="4">Solute-binding protein family 3/N-terminal domain-containing protein</fullName>
    </recommendedName>
</protein>
<proteinExistence type="predicted"/>